<feature type="transmembrane region" description="Helical" evidence="8">
    <location>
        <begin position="422"/>
        <end position="442"/>
    </location>
</feature>
<keyword evidence="4 8" id="KW-0812">Transmembrane</keyword>
<name>A0A177WD42_BATDL</name>
<dbReference type="PANTHER" id="PTHR48086:SF10">
    <property type="entry name" value="AGR155CP"/>
    <property type="match status" value="1"/>
</dbReference>
<evidence type="ECO:0000256" key="8">
    <source>
        <dbReference type="SAM" id="Phobius"/>
    </source>
</evidence>
<dbReference type="VEuPathDB" id="FungiDB:BDEG_21922"/>
<evidence type="ECO:0008006" key="11">
    <source>
        <dbReference type="Google" id="ProtNLM"/>
    </source>
</evidence>
<reference evidence="9 10" key="1">
    <citation type="submission" date="2006-10" db="EMBL/GenBank/DDBJ databases">
        <title>The Genome Sequence of Batrachochytrium dendrobatidis JEL423.</title>
        <authorList>
            <consortium name="The Broad Institute Genome Sequencing Platform"/>
            <person name="Birren B."/>
            <person name="Lander E."/>
            <person name="Galagan J."/>
            <person name="Cuomo C."/>
            <person name="Devon K."/>
            <person name="Jaffe D."/>
            <person name="Butler J."/>
            <person name="Alvarez P."/>
            <person name="Gnerre S."/>
            <person name="Grabherr M."/>
            <person name="Kleber M."/>
            <person name="Mauceli E."/>
            <person name="Brockman W."/>
            <person name="Young S."/>
            <person name="LaButti K."/>
            <person name="Sykes S."/>
            <person name="DeCaprio D."/>
            <person name="Crawford M."/>
            <person name="Koehrsen M."/>
            <person name="Engels R."/>
            <person name="Montgomery P."/>
            <person name="Pearson M."/>
            <person name="Howarth C."/>
            <person name="Larson L."/>
            <person name="White J."/>
            <person name="O'Leary S."/>
            <person name="Kodira C."/>
            <person name="Zeng Q."/>
            <person name="Yandava C."/>
            <person name="Alvarado L."/>
            <person name="Longcore J."/>
            <person name="James T."/>
        </authorList>
    </citation>
    <scope>NUCLEOTIDE SEQUENCE [LARGE SCALE GENOMIC DNA]</scope>
    <source>
        <strain evidence="9 10">JEL423</strain>
    </source>
</reference>
<dbReference type="Pfam" id="PF00474">
    <property type="entry name" value="SSF"/>
    <property type="match status" value="1"/>
</dbReference>
<keyword evidence="6 8" id="KW-0472">Membrane</keyword>
<dbReference type="STRING" id="403673.A0A177WD42"/>
<feature type="transmembrane region" description="Helical" evidence="8">
    <location>
        <begin position="197"/>
        <end position="215"/>
    </location>
</feature>
<feature type="transmembrane region" description="Helical" evidence="8">
    <location>
        <begin position="317"/>
        <end position="336"/>
    </location>
</feature>
<reference evidence="9 10" key="2">
    <citation type="submission" date="2016-05" db="EMBL/GenBank/DDBJ databases">
        <title>Lineage-specific infection strategies underlie the spectrum of fungal disease in amphibians.</title>
        <authorList>
            <person name="Cuomo C.A."/>
            <person name="Farrer R.A."/>
            <person name="James T."/>
            <person name="Longcore J."/>
            <person name="Birren B."/>
        </authorList>
    </citation>
    <scope>NUCLEOTIDE SEQUENCE [LARGE SCALE GENOMIC DNA]</scope>
    <source>
        <strain evidence="9 10">JEL423</strain>
    </source>
</reference>
<sequence>MALLDSVASKTGLALAIVISILFGAAAVLYSFFGTDQSKVDTEFFITARNTQPVHRIAWSFFAGSMGAWVLYGPAAFVSDPTYGTGYLGLIAYALFTGLPLVMLAFMGTYLRKNVPHATSIASYGRWRFGTGIELLIMIIVVLNLGIALLAEYSAIGGIFQDFFGVPSWVPILVVGIVTMSYTATGGLYVSIVTDQWQAIMALVLFAITIIYMGVSFHGTSLPKLPDYLGATTVGWQSFITLGISLISATFFSEAMWQRVWAAESERSLRIGAIIGSSMSTVVVAVFGLGSMLAYWSGRATADDNSNFGYFLAFRDLNGYTSAAILVVVILIAVIMNESAVDSFQNAITDAVVSVFGSFGVKFPTMGARLLVILFNVPIMYIGTLGLSVLGVFLIGNMITTCMFFPLVAGLIPALNRIISSFSVCLACLFSFFSVMVYGKIMTGDISTGLLTYFYTVYDVNAFLTASVSSIVWLVVFTGIDLAFRKLTGREMPNLPFPSKAALAFSTRKSIVEVPEAQGPRIA</sequence>
<feature type="transmembrane region" description="Helical" evidence="8">
    <location>
        <begin position="168"/>
        <end position="190"/>
    </location>
</feature>
<comment type="similarity">
    <text evidence="2 7">Belongs to the sodium:solute symporter (SSF) (TC 2.A.21) family.</text>
</comment>
<protein>
    <recommendedName>
        <fullName evidence="11">Solute:sodium symporter (SSS) family transporter</fullName>
    </recommendedName>
</protein>
<comment type="subcellular location">
    <subcellularLocation>
        <location evidence="1">Membrane</location>
        <topology evidence="1">Multi-pass membrane protein</topology>
    </subcellularLocation>
</comment>
<evidence type="ECO:0000256" key="1">
    <source>
        <dbReference type="ARBA" id="ARBA00004141"/>
    </source>
</evidence>
<evidence type="ECO:0000256" key="4">
    <source>
        <dbReference type="ARBA" id="ARBA00022692"/>
    </source>
</evidence>
<dbReference type="Proteomes" id="UP000077115">
    <property type="component" value="Unassembled WGS sequence"/>
</dbReference>
<feature type="transmembrane region" description="Helical" evidence="8">
    <location>
        <begin position="87"/>
        <end position="111"/>
    </location>
</feature>
<dbReference type="eggNOG" id="ENOG502QU2F">
    <property type="taxonomic scope" value="Eukaryota"/>
</dbReference>
<accession>A0A177WD42</accession>
<evidence type="ECO:0000256" key="5">
    <source>
        <dbReference type="ARBA" id="ARBA00022989"/>
    </source>
</evidence>
<evidence type="ECO:0000256" key="3">
    <source>
        <dbReference type="ARBA" id="ARBA00022448"/>
    </source>
</evidence>
<gene>
    <name evidence="9" type="ORF">BDEG_21922</name>
</gene>
<dbReference type="PANTHER" id="PTHR48086">
    <property type="entry name" value="SODIUM/PROLINE SYMPORTER-RELATED"/>
    <property type="match status" value="1"/>
</dbReference>
<feature type="transmembrane region" description="Helical" evidence="8">
    <location>
        <begin position="269"/>
        <end position="297"/>
    </location>
</feature>
<dbReference type="GO" id="GO:0005886">
    <property type="term" value="C:plasma membrane"/>
    <property type="evidence" value="ECO:0007669"/>
    <property type="project" value="TreeGrafter"/>
</dbReference>
<feature type="transmembrane region" description="Helical" evidence="8">
    <location>
        <begin position="54"/>
        <end position="75"/>
    </location>
</feature>
<dbReference type="AlphaFoldDB" id="A0A177WD42"/>
<feature type="transmembrane region" description="Helical" evidence="8">
    <location>
        <begin position="395"/>
        <end position="415"/>
    </location>
</feature>
<keyword evidence="3" id="KW-0813">Transport</keyword>
<dbReference type="Gene3D" id="1.20.1730.10">
    <property type="entry name" value="Sodium/glucose cotransporter"/>
    <property type="match status" value="1"/>
</dbReference>
<evidence type="ECO:0000256" key="6">
    <source>
        <dbReference type="ARBA" id="ARBA00023136"/>
    </source>
</evidence>
<dbReference type="InterPro" id="IPR001734">
    <property type="entry name" value="Na/solute_symporter"/>
</dbReference>
<evidence type="ECO:0000313" key="9">
    <source>
        <dbReference type="EMBL" id="OAJ37953.1"/>
    </source>
</evidence>
<evidence type="ECO:0000256" key="2">
    <source>
        <dbReference type="ARBA" id="ARBA00006434"/>
    </source>
</evidence>
<feature type="transmembrane region" description="Helical" evidence="8">
    <location>
        <begin position="132"/>
        <end position="156"/>
    </location>
</feature>
<dbReference type="InterPro" id="IPR050277">
    <property type="entry name" value="Sodium:Solute_Symporter"/>
</dbReference>
<proteinExistence type="inferred from homology"/>
<evidence type="ECO:0000256" key="7">
    <source>
        <dbReference type="RuleBase" id="RU362091"/>
    </source>
</evidence>
<dbReference type="PROSITE" id="PS50283">
    <property type="entry name" value="NA_SOLUT_SYMP_3"/>
    <property type="match status" value="1"/>
</dbReference>
<feature type="transmembrane region" description="Helical" evidence="8">
    <location>
        <begin position="12"/>
        <end position="33"/>
    </location>
</feature>
<feature type="transmembrane region" description="Helical" evidence="8">
    <location>
        <begin position="462"/>
        <end position="484"/>
    </location>
</feature>
<dbReference type="OrthoDB" id="6132759at2759"/>
<dbReference type="GO" id="GO:0015606">
    <property type="term" value="F:spermidine transmembrane transporter activity"/>
    <property type="evidence" value="ECO:0007669"/>
    <property type="project" value="TreeGrafter"/>
</dbReference>
<feature type="transmembrane region" description="Helical" evidence="8">
    <location>
        <begin position="235"/>
        <end position="257"/>
    </location>
</feature>
<evidence type="ECO:0000313" key="10">
    <source>
        <dbReference type="Proteomes" id="UP000077115"/>
    </source>
</evidence>
<organism evidence="9 10">
    <name type="scientific">Batrachochytrium dendrobatidis (strain JEL423)</name>
    <dbReference type="NCBI Taxonomy" id="403673"/>
    <lineage>
        <taxon>Eukaryota</taxon>
        <taxon>Fungi</taxon>
        <taxon>Fungi incertae sedis</taxon>
        <taxon>Chytridiomycota</taxon>
        <taxon>Chytridiomycota incertae sedis</taxon>
        <taxon>Chytridiomycetes</taxon>
        <taxon>Rhizophydiales</taxon>
        <taxon>Rhizophydiales incertae sedis</taxon>
        <taxon>Batrachochytrium</taxon>
    </lineage>
</organism>
<dbReference type="InterPro" id="IPR038377">
    <property type="entry name" value="Na/Glc_symporter_sf"/>
</dbReference>
<dbReference type="EMBL" id="DS022301">
    <property type="protein sequence ID" value="OAJ37953.1"/>
    <property type="molecule type" value="Genomic_DNA"/>
</dbReference>
<keyword evidence="5 8" id="KW-1133">Transmembrane helix</keyword>